<dbReference type="Gene3D" id="1.10.340.70">
    <property type="match status" value="1"/>
</dbReference>
<dbReference type="SUPFAM" id="SSF56672">
    <property type="entry name" value="DNA/RNA polymerases"/>
    <property type="match status" value="1"/>
</dbReference>
<evidence type="ECO:0000256" key="5">
    <source>
        <dbReference type="ARBA" id="ARBA00022842"/>
    </source>
</evidence>
<dbReference type="InterPro" id="IPR012337">
    <property type="entry name" value="RNaseH-like_sf"/>
</dbReference>
<evidence type="ECO:0000256" key="4">
    <source>
        <dbReference type="ARBA" id="ARBA00022801"/>
    </source>
</evidence>
<keyword evidence="11" id="KW-0511">Multifunctional enzyme</keyword>
<dbReference type="InterPro" id="IPR056924">
    <property type="entry name" value="SH3_Tf2-1"/>
</dbReference>
<keyword evidence="10" id="KW-0233">DNA recombination</keyword>
<dbReference type="InterPro" id="IPR041588">
    <property type="entry name" value="Integrase_H2C2"/>
</dbReference>
<evidence type="ECO:0000259" key="13">
    <source>
        <dbReference type="PROSITE" id="PS50994"/>
    </source>
</evidence>
<dbReference type="CDD" id="cd09274">
    <property type="entry name" value="RNase_HI_RT_Ty3"/>
    <property type="match status" value="1"/>
</dbReference>
<keyword evidence="15" id="KW-1185">Reference proteome</keyword>
<dbReference type="Gene3D" id="3.10.20.370">
    <property type="match status" value="1"/>
</dbReference>
<sequence length="960" mass="110833">MEESKQGISKHPCKTVEDLLIEYADVFSMPNALPPKRSHDHQIPLLPNTSPNNIRPYRHHQNQKDAIELMVKELLDSGVIRPSQSPFSSPIVMVKKKDGSWRMCIDYRQLNKHTVKDKFPIPMIEELIDELQGSVIFSKLDLRSGYHQIRMKDDDIHKTAFRTHDGHFEFLVMPFGLTNAPSTFQSLMNTVFKPFLRRFTLVFFDDILIYSRNAIEHWHHLECVLQVMRENTLYAKQSKCAFAVSEVEYLGHVISAEGVSTDKSKIQAMKEWPIPKTVKQLRGFLGLTGYYRRFIRHYAIISKPLTQLLKKQSFLWNESAQMAFETLKSAMINAPVLSLPNFKKEFIVETDACDTGFGAVLQQEGHPIAYLSKALSPKHQVYSTYEKEFLAVILALDKWRGYLMDRHFKIKTDHFSLKYLLDQRVTTPFQAKWLPKLMGFDYEISYKKGSENVAADALSRVPTNDEESQMFSLITTTVSSPLWEQIKGSWEQDQTLKDLIDKIKGQTNNGTKYTWSNGQLRRKGKLMVGNVGQLRKQLFLHYHEDAVGGHSGAQVTIQTLSSLFFWKGMRKMVKQWVRECVVCQKQKPDLSAYPGLLQPLPIPETIWSEISMDFIEGLPKSQGKSVILVVVDRLSKYAHFIPLQHPFNAQQVAQSFLDNIYKLHGLPNNIVSDRDKVFLSHFWKSLFKVLKVQLKMSTAYHPQTDGQSEVVNRCLECYLRCMTGERPKEWMQWLSLAEFWYNTNFHTSINTTPFEVVYGQKPPVHLPYLAGESSVEVVDRSMLAREQVLSMLKFHLKRAQDRMVSLANKNRTDRSFDVGTWVFLKLQPHRQVTVRQGQYHKLSSKYFGPFQIIEQIGKVAYKLQLPSHSLIHPVFHISQLKECKGDVNTMVTLHVCDNNGQLSVVPVAILEKRLGKVNNKPKVFVLVQCSNRDKEESTWERFNDLMSRFPQFDADNADIT</sequence>
<dbReference type="EMBL" id="BQNB010010358">
    <property type="protein sequence ID" value="GJS76205.1"/>
    <property type="molecule type" value="Genomic_DNA"/>
</dbReference>
<dbReference type="CDD" id="cd01647">
    <property type="entry name" value="RT_LTR"/>
    <property type="match status" value="1"/>
</dbReference>
<keyword evidence="8" id="KW-0548">Nucleotidyltransferase</keyword>
<comment type="caution">
    <text evidence="14">The sequence shown here is derived from an EMBL/GenBank/DDBJ whole genome shotgun (WGS) entry which is preliminary data.</text>
</comment>
<dbReference type="InterPro" id="IPR041577">
    <property type="entry name" value="RT_RNaseH_2"/>
</dbReference>
<evidence type="ECO:0000313" key="15">
    <source>
        <dbReference type="Proteomes" id="UP001151760"/>
    </source>
</evidence>
<keyword evidence="9" id="KW-0238">DNA-binding</keyword>
<accession>A0ABQ4YFI9</accession>
<evidence type="ECO:0000256" key="3">
    <source>
        <dbReference type="ARBA" id="ARBA00022750"/>
    </source>
</evidence>
<dbReference type="Pfam" id="PF00078">
    <property type="entry name" value="RVT_1"/>
    <property type="match status" value="1"/>
</dbReference>
<dbReference type="PROSITE" id="PS50994">
    <property type="entry name" value="INTEGRASE"/>
    <property type="match status" value="1"/>
</dbReference>
<evidence type="ECO:0000313" key="14">
    <source>
        <dbReference type="EMBL" id="GJS76205.1"/>
    </source>
</evidence>
<dbReference type="Gene3D" id="3.30.420.10">
    <property type="entry name" value="Ribonuclease H-like superfamily/Ribonuclease H"/>
    <property type="match status" value="1"/>
</dbReference>
<keyword evidence="2" id="KW-0479">Metal-binding</keyword>
<evidence type="ECO:0000256" key="7">
    <source>
        <dbReference type="ARBA" id="ARBA00022918"/>
    </source>
</evidence>
<dbReference type="InterPro" id="IPR043502">
    <property type="entry name" value="DNA/RNA_pol_sf"/>
</dbReference>
<name>A0ABQ4YFI9_9ASTR</name>
<dbReference type="PANTHER" id="PTHR37984">
    <property type="entry name" value="PROTEIN CBG26694"/>
    <property type="match status" value="1"/>
</dbReference>
<keyword evidence="8" id="KW-0239">DNA-directed DNA polymerase</keyword>
<keyword evidence="6" id="KW-0229">DNA integration</keyword>
<evidence type="ECO:0000256" key="2">
    <source>
        <dbReference type="ARBA" id="ARBA00022723"/>
    </source>
</evidence>
<evidence type="ECO:0000256" key="11">
    <source>
        <dbReference type="ARBA" id="ARBA00023268"/>
    </source>
</evidence>
<evidence type="ECO:0000256" key="1">
    <source>
        <dbReference type="ARBA" id="ARBA00022670"/>
    </source>
</evidence>
<dbReference type="Gene3D" id="3.10.10.10">
    <property type="entry name" value="HIV Type 1 Reverse Transcriptase, subunit A, domain 1"/>
    <property type="match status" value="1"/>
</dbReference>
<dbReference type="InterPro" id="IPR043128">
    <property type="entry name" value="Rev_trsase/Diguanyl_cyclase"/>
</dbReference>
<evidence type="ECO:0000259" key="12">
    <source>
        <dbReference type="PROSITE" id="PS50878"/>
    </source>
</evidence>
<organism evidence="14 15">
    <name type="scientific">Tanacetum coccineum</name>
    <dbReference type="NCBI Taxonomy" id="301880"/>
    <lineage>
        <taxon>Eukaryota</taxon>
        <taxon>Viridiplantae</taxon>
        <taxon>Streptophyta</taxon>
        <taxon>Embryophyta</taxon>
        <taxon>Tracheophyta</taxon>
        <taxon>Spermatophyta</taxon>
        <taxon>Magnoliopsida</taxon>
        <taxon>eudicotyledons</taxon>
        <taxon>Gunneridae</taxon>
        <taxon>Pentapetalae</taxon>
        <taxon>asterids</taxon>
        <taxon>campanulids</taxon>
        <taxon>Asterales</taxon>
        <taxon>Asteraceae</taxon>
        <taxon>Asteroideae</taxon>
        <taxon>Anthemideae</taxon>
        <taxon>Anthemidinae</taxon>
        <taxon>Tanacetum</taxon>
    </lineage>
</organism>
<feature type="domain" description="Reverse transcriptase" evidence="12">
    <location>
        <begin position="75"/>
        <end position="254"/>
    </location>
</feature>
<keyword evidence="7" id="KW-0695">RNA-directed DNA polymerase</keyword>
<evidence type="ECO:0000256" key="8">
    <source>
        <dbReference type="ARBA" id="ARBA00022932"/>
    </source>
</evidence>
<dbReference type="InterPro" id="IPR050951">
    <property type="entry name" value="Retrovirus_Pol_polyprotein"/>
</dbReference>
<dbReference type="PROSITE" id="PS50878">
    <property type="entry name" value="RT_POL"/>
    <property type="match status" value="1"/>
</dbReference>
<evidence type="ECO:0000256" key="10">
    <source>
        <dbReference type="ARBA" id="ARBA00023172"/>
    </source>
</evidence>
<feature type="domain" description="Integrase catalytic" evidence="13">
    <location>
        <begin position="597"/>
        <end position="761"/>
    </location>
</feature>
<reference evidence="14" key="2">
    <citation type="submission" date="2022-01" db="EMBL/GenBank/DDBJ databases">
        <authorList>
            <person name="Yamashiro T."/>
            <person name="Shiraishi A."/>
            <person name="Satake H."/>
            <person name="Nakayama K."/>
        </authorList>
    </citation>
    <scope>NUCLEOTIDE SEQUENCE</scope>
</reference>
<dbReference type="Pfam" id="PF17921">
    <property type="entry name" value="Integrase_H2C2"/>
    <property type="match status" value="1"/>
</dbReference>
<protein>
    <submittedName>
        <fullName evidence="14">Retrotransposon-related protein</fullName>
    </submittedName>
</protein>
<dbReference type="Proteomes" id="UP001151760">
    <property type="component" value="Unassembled WGS sequence"/>
</dbReference>
<dbReference type="Gene3D" id="3.30.70.270">
    <property type="match status" value="2"/>
</dbReference>
<gene>
    <name evidence="14" type="ORF">Tco_0726086</name>
</gene>
<keyword evidence="4" id="KW-0378">Hydrolase</keyword>
<evidence type="ECO:0000256" key="6">
    <source>
        <dbReference type="ARBA" id="ARBA00022908"/>
    </source>
</evidence>
<keyword evidence="1" id="KW-0645">Protease</keyword>
<dbReference type="Pfam" id="PF00665">
    <property type="entry name" value="rve"/>
    <property type="match status" value="1"/>
</dbReference>
<proteinExistence type="predicted"/>
<dbReference type="Pfam" id="PF24626">
    <property type="entry name" value="SH3_Tf2-1"/>
    <property type="match status" value="1"/>
</dbReference>
<dbReference type="Pfam" id="PF17919">
    <property type="entry name" value="RT_RNaseH_2"/>
    <property type="match status" value="1"/>
</dbReference>
<evidence type="ECO:0000256" key="9">
    <source>
        <dbReference type="ARBA" id="ARBA00023125"/>
    </source>
</evidence>
<keyword evidence="8" id="KW-0808">Transferase</keyword>
<dbReference type="PANTHER" id="PTHR37984:SF5">
    <property type="entry name" value="PROTEIN NYNRIN-LIKE"/>
    <property type="match status" value="1"/>
</dbReference>
<dbReference type="InterPro" id="IPR000477">
    <property type="entry name" value="RT_dom"/>
</dbReference>
<dbReference type="InterPro" id="IPR036397">
    <property type="entry name" value="RNaseH_sf"/>
</dbReference>
<dbReference type="SUPFAM" id="SSF53098">
    <property type="entry name" value="Ribonuclease H-like"/>
    <property type="match status" value="1"/>
</dbReference>
<reference evidence="14" key="1">
    <citation type="journal article" date="2022" name="Int. J. Mol. Sci.">
        <title>Draft Genome of Tanacetum Coccineum: Genomic Comparison of Closely Related Tanacetum-Family Plants.</title>
        <authorList>
            <person name="Yamashiro T."/>
            <person name="Shiraishi A."/>
            <person name="Nakayama K."/>
            <person name="Satake H."/>
        </authorList>
    </citation>
    <scope>NUCLEOTIDE SEQUENCE</scope>
</reference>
<keyword evidence="5" id="KW-0460">Magnesium</keyword>
<dbReference type="InterPro" id="IPR001584">
    <property type="entry name" value="Integrase_cat-core"/>
</dbReference>
<keyword evidence="3" id="KW-0064">Aspartyl protease</keyword>